<protein>
    <recommendedName>
        <fullName evidence="3">DUF86 domain-containing protein</fullName>
    </recommendedName>
</protein>
<organism evidence="1 2">
    <name type="scientific">Cyanomargarita calcarea GSE-NOS-MK-12-04C</name>
    <dbReference type="NCBI Taxonomy" id="2839659"/>
    <lineage>
        <taxon>Bacteria</taxon>
        <taxon>Bacillati</taxon>
        <taxon>Cyanobacteriota</taxon>
        <taxon>Cyanophyceae</taxon>
        <taxon>Nostocales</taxon>
        <taxon>Cyanomargaritaceae</taxon>
        <taxon>Cyanomargarita</taxon>
    </lineage>
</organism>
<comment type="caution">
    <text evidence="1">The sequence shown here is derived from an EMBL/GenBank/DDBJ whole genome shotgun (WGS) entry which is preliminary data.</text>
</comment>
<sequence length="30" mass="3550">MPWVDIRGIRNIVIHEYFLSGEPRNHLGDD</sequence>
<proteinExistence type="predicted"/>
<gene>
    <name evidence="1" type="ORF">KME60_12115</name>
</gene>
<name>A0A951QLH6_9CYAN</name>
<dbReference type="AlphaFoldDB" id="A0A951QLH6"/>
<evidence type="ECO:0008006" key="3">
    <source>
        <dbReference type="Google" id="ProtNLM"/>
    </source>
</evidence>
<reference evidence="1" key="2">
    <citation type="journal article" date="2022" name="Microbiol. Resour. Announc.">
        <title>Metagenome Sequencing to Explore Phylogenomics of Terrestrial Cyanobacteria.</title>
        <authorList>
            <person name="Ward R.D."/>
            <person name="Stajich J.E."/>
            <person name="Johansen J.R."/>
            <person name="Huntemann M."/>
            <person name="Clum A."/>
            <person name="Foster B."/>
            <person name="Foster B."/>
            <person name="Roux S."/>
            <person name="Palaniappan K."/>
            <person name="Varghese N."/>
            <person name="Mukherjee S."/>
            <person name="Reddy T.B.K."/>
            <person name="Daum C."/>
            <person name="Copeland A."/>
            <person name="Chen I.A."/>
            <person name="Ivanova N.N."/>
            <person name="Kyrpides N.C."/>
            <person name="Shapiro N."/>
            <person name="Eloe-Fadrosh E.A."/>
            <person name="Pietrasiak N."/>
        </authorList>
    </citation>
    <scope>NUCLEOTIDE SEQUENCE</scope>
    <source>
        <strain evidence="1">GSE-NOS-MK-12-04C</strain>
    </source>
</reference>
<dbReference type="EMBL" id="JAHHGZ010000011">
    <property type="protein sequence ID" value="MBW4668135.1"/>
    <property type="molecule type" value="Genomic_DNA"/>
</dbReference>
<dbReference type="Proteomes" id="UP000729701">
    <property type="component" value="Unassembled WGS sequence"/>
</dbReference>
<accession>A0A951QLH6</accession>
<evidence type="ECO:0000313" key="2">
    <source>
        <dbReference type="Proteomes" id="UP000729701"/>
    </source>
</evidence>
<evidence type="ECO:0000313" key="1">
    <source>
        <dbReference type="EMBL" id="MBW4668135.1"/>
    </source>
</evidence>
<reference evidence="1" key="1">
    <citation type="submission" date="2021-05" db="EMBL/GenBank/DDBJ databases">
        <authorList>
            <person name="Pietrasiak N."/>
            <person name="Ward R."/>
            <person name="Stajich J.E."/>
            <person name="Kurbessoian T."/>
        </authorList>
    </citation>
    <scope>NUCLEOTIDE SEQUENCE</scope>
    <source>
        <strain evidence="1">GSE-NOS-MK-12-04C</strain>
    </source>
</reference>